<proteinExistence type="predicted"/>
<dbReference type="RefSeq" id="WP_041134693.1">
    <property type="nucleotide sequence ID" value="NZ_CP010407.1"/>
</dbReference>
<dbReference type="Pfam" id="PF22742">
    <property type="entry name" value="PspAB"/>
    <property type="match status" value="1"/>
</dbReference>
<dbReference type="Proteomes" id="UP000031774">
    <property type="component" value="Chromosome"/>
</dbReference>
<name>A0A0B5ICL2_9ACTN</name>
<evidence type="ECO:0000313" key="1">
    <source>
        <dbReference type="EMBL" id="AJF70251.1"/>
    </source>
</evidence>
<organism evidence="1 2">
    <name type="scientific">Streptomyces vietnamensis</name>
    <dbReference type="NCBI Taxonomy" id="362257"/>
    <lineage>
        <taxon>Bacteria</taxon>
        <taxon>Bacillati</taxon>
        <taxon>Actinomycetota</taxon>
        <taxon>Actinomycetes</taxon>
        <taxon>Kitasatosporales</taxon>
        <taxon>Streptomycetaceae</taxon>
        <taxon>Streptomyces</taxon>
    </lineage>
</organism>
<protein>
    <submittedName>
        <fullName evidence="1">Uncharacterized protein</fullName>
    </submittedName>
</protein>
<dbReference type="EMBL" id="CP010407">
    <property type="protein sequence ID" value="AJF70251.1"/>
    <property type="molecule type" value="Genomic_DNA"/>
</dbReference>
<accession>A0A0B5ICL2</accession>
<dbReference type="HOGENOM" id="CLU_099871_0_0_11"/>
<dbReference type="AlphaFoldDB" id="A0A0B5ICL2"/>
<dbReference type="STRING" id="362257.SVTN_37695"/>
<sequence length="243" mass="25716">MGLLDSILGRSRPVRPDLDRLFGLPAAALTLQAGTGFVPAGAGSVCFAAVEGGAFARLKGDVRDLLDVEAVAGPDRGAGGGEGRSTGPGAYPVTYTSDAYGYTWLTVRRPSEDLITLVNDLHAVNALLEEAGFGPNLLCSLTAFRAPAAEAQGPGTKGVRTEGVRTEGAWTAHPEADGHRAHDLALVYLYKRGTFYPLCTLRGQHKRDNALELQVAGLLKNDLHIEPDLDRWFPLWDAPGTAG</sequence>
<keyword evidence="2" id="KW-1185">Reference proteome</keyword>
<gene>
    <name evidence="1" type="ORF">SVTN_37695</name>
</gene>
<dbReference type="KEGG" id="svt:SVTN_37695"/>
<reference evidence="1 2" key="1">
    <citation type="submission" date="2014-12" db="EMBL/GenBank/DDBJ databases">
        <title>Complete genome sequence of Streptomyces vietnamensis strain GIMV4.0001, a genetic manipulable producer of the benzoisochromanequinone antibiotic granaticin.</title>
        <authorList>
            <person name="Deng M.R."/>
            <person name="Guo J."/>
            <person name="Ma L.Y."/>
            <person name="Feng G.D."/>
            <person name="Mo C.Y."/>
            <person name="Zhu H.H."/>
        </authorList>
    </citation>
    <scope>NUCLEOTIDE SEQUENCE [LARGE SCALE GENOMIC DNA]</scope>
    <source>
        <strain evidence="2">GIMV4.0001</strain>
    </source>
</reference>
<dbReference type="InterPro" id="IPR054383">
    <property type="entry name" value="PspAB-like"/>
</dbReference>
<evidence type="ECO:0000313" key="2">
    <source>
        <dbReference type="Proteomes" id="UP000031774"/>
    </source>
</evidence>